<organism evidence="2 3">
    <name type="scientific">Pedobacter metabolipauper</name>
    <dbReference type="NCBI Taxonomy" id="425513"/>
    <lineage>
        <taxon>Bacteria</taxon>
        <taxon>Pseudomonadati</taxon>
        <taxon>Bacteroidota</taxon>
        <taxon>Sphingobacteriia</taxon>
        <taxon>Sphingobacteriales</taxon>
        <taxon>Sphingobacteriaceae</taxon>
        <taxon>Pedobacter</taxon>
    </lineage>
</organism>
<dbReference type="AlphaFoldDB" id="A0A4R6SVT7"/>
<keyword evidence="3" id="KW-1185">Reference proteome</keyword>
<keyword evidence="1" id="KW-1133">Transmembrane helix</keyword>
<accession>A0A4R6SVT7</accession>
<name>A0A4R6SVT7_9SPHI</name>
<feature type="transmembrane region" description="Helical" evidence="1">
    <location>
        <begin position="48"/>
        <end position="69"/>
    </location>
</feature>
<proteinExistence type="predicted"/>
<dbReference type="Proteomes" id="UP000295620">
    <property type="component" value="Unassembled WGS sequence"/>
</dbReference>
<protein>
    <submittedName>
        <fullName evidence="2">Uncharacterized protein</fullName>
    </submittedName>
</protein>
<gene>
    <name evidence="2" type="ORF">ATK78_2167</name>
</gene>
<keyword evidence="1" id="KW-0812">Transmembrane</keyword>
<dbReference type="EMBL" id="SNYC01000004">
    <property type="protein sequence ID" value="TDQ10008.1"/>
    <property type="molecule type" value="Genomic_DNA"/>
</dbReference>
<keyword evidence="1" id="KW-0472">Membrane</keyword>
<sequence length="72" mass="8245">MNAGTSLIKHYSIIIYTNKIKIRIFTNNRNIITTFTSRALIKGVSRKVGSLLFIWYFRILAVALSGNIYPHT</sequence>
<evidence type="ECO:0000256" key="1">
    <source>
        <dbReference type="SAM" id="Phobius"/>
    </source>
</evidence>
<reference evidence="2 3" key="1">
    <citation type="submission" date="2019-03" db="EMBL/GenBank/DDBJ databases">
        <title>Genomic Encyclopedia of Archaeal and Bacterial Type Strains, Phase II (KMG-II): from individual species to whole genera.</title>
        <authorList>
            <person name="Goeker M."/>
        </authorList>
    </citation>
    <scope>NUCLEOTIDE SEQUENCE [LARGE SCALE GENOMIC DNA]</scope>
    <source>
        <strain evidence="2 3">DSM 19035</strain>
    </source>
</reference>
<comment type="caution">
    <text evidence="2">The sequence shown here is derived from an EMBL/GenBank/DDBJ whole genome shotgun (WGS) entry which is preliminary data.</text>
</comment>
<evidence type="ECO:0000313" key="3">
    <source>
        <dbReference type="Proteomes" id="UP000295620"/>
    </source>
</evidence>
<evidence type="ECO:0000313" key="2">
    <source>
        <dbReference type="EMBL" id="TDQ10008.1"/>
    </source>
</evidence>